<sequence>MKKIAALFAALSVAGCITVADAGALVDISVLDRSSGQQLEVYRHRGRLYVAGAPGNRYAVILRNKSAGRLLTVLSVDGINALSGQTAATSQSGYVLSPAQSAEISGWRKSMDEVAAFYFTSVADSYAGRTDRPQNVGVIGVAVYREAEPVAMPEVAMQPRARGSLDAAEGASSRAEAKAAAPAQDAAVSKKAETRLGTGHGERISAPTQYTDFRRASDSPSEVVTLYYDSHANLLAQGIIPRPRPQPNPAPNPFPAGFTPDPPR</sequence>
<dbReference type="PROSITE" id="PS51257">
    <property type="entry name" value="PROKAR_LIPOPROTEIN"/>
    <property type="match status" value="1"/>
</dbReference>
<gene>
    <name evidence="3" type="ORF">ACCAA_20007</name>
</gene>
<feature type="compositionally biased region" description="Low complexity" evidence="1">
    <location>
        <begin position="167"/>
        <end position="187"/>
    </location>
</feature>
<proteinExistence type="predicted"/>
<accession>A0A1A8XKE3</accession>
<organism evidence="3 4">
    <name type="scientific">Candidatus Accumulibacter aalborgensis</name>
    <dbReference type="NCBI Taxonomy" id="1860102"/>
    <lineage>
        <taxon>Bacteria</taxon>
        <taxon>Pseudomonadati</taxon>
        <taxon>Pseudomonadota</taxon>
        <taxon>Betaproteobacteria</taxon>
        <taxon>Candidatus Accumulibacter</taxon>
    </lineage>
</organism>
<reference evidence="3 4" key="1">
    <citation type="submission" date="2016-06" db="EMBL/GenBank/DDBJ databases">
        <authorList>
            <person name="Kjaerup R.B."/>
            <person name="Dalgaard T.S."/>
            <person name="Juul-Madsen H.R."/>
        </authorList>
    </citation>
    <scope>NUCLEOTIDE SEQUENCE [LARGE SCALE GENOMIC DNA]</scope>
    <source>
        <strain evidence="3">3</strain>
    </source>
</reference>
<keyword evidence="2" id="KW-0732">Signal</keyword>
<keyword evidence="4" id="KW-1185">Reference proteome</keyword>
<evidence type="ECO:0000256" key="1">
    <source>
        <dbReference type="SAM" id="MobiDB-lite"/>
    </source>
</evidence>
<evidence type="ECO:0000313" key="4">
    <source>
        <dbReference type="Proteomes" id="UP000199169"/>
    </source>
</evidence>
<evidence type="ECO:0000313" key="3">
    <source>
        <dbReference type="EMBL" id="SBT04872.1"/>
    </source>
</evidence>
<dbReference type="AlphaFoldDB" id="A0A1A8XKE3"/>
<dbReference type="RefSeq" id="WP_186406217.1">
    <property type="nucleotide sequence ID" value="NZ_FLQX01000094.1"/>
</dbReference>
<name>A0A1A8XKE3_9PROT</name>
<feature type="region of interest" description="Disordered" evidence="1">
    <location>
        <begin position="237"/>
        <end position="264"/>
    </location>
</feature>
<protein>
    <recommendedName>
        <fullName evidence="5">Lipoprotein</fullName>
    </recommendedName>
</protein>
<dbReference type="Proteomes" id="UP000199169">
    <property type="component" value="Unassembled WGS sequence"/>
</dbReference>
<evidence type="ECO:0000256" key="2">
    <source>
        <dbReference type="SAM" id="SignalP"/>
    </source>
</evidence>
<feature type="chain" id="PRO_5008381493" description="Lipoprotein" evidence="2">
    <location>
        <begin position="23"/>
        <end position="264"/>
    </location>
</feature>
<feature type="compositionally biased region" description="Pro residues" evidence="1">
    <location>
        <begin position="242"/>
        <end position="264"/>
    </location>
</feature>
<evidence type="ECO:0008006" key="5">
    <source>
        <dbReference type="Google" id="ProtNLM"/>
    </source>
</evidence>
<feature type="region of interest" description="Disordered" evidence="1">
    <location>
        <begin position="161"/>
        <end position="216"/>
    </location>
</feature>
<dbReference type="EMBL" id="FLQX01000094">
    <property type="protein sequence ID" value="SBT04872.1"/>
    <property type="molecule type" value="Genomic_DNA"/>
</dbReference>
<dbReference type="STRING" id="1860102.ACCAA_20007"/>
<feature type="signal peptide" evidence="2">
    <location>
        <begin position="1"/>
        <end position="22"/>
    </location>
</feature>